<keyword evidence="4 9" id="KW-0418">Kinase</keyword>
<protein>
    <submittedName>
        <fullName evidence="9">Signal transduction histidine kinase</fullName>
    </submittedName>
</protein>
<dbReference type="InterPro" id="IPR003660">
    <property type="entry name" value="HAMP_dom"/>
</dbReference>
<comment type="subcellular location">
    <subcellularLocation>
        <location evidence="1">Membrane</location>
    </subcellularLocation>
</comment>
<dbReference type="Gene3D" id="6.10.340.10">
    <property type="match status" value="1"/>
</dbReference>
<keyword evidence="5" id="KW-0902">Two-component regulatory system</keyword>
<dbReference type="Pfam" id="PF00672">
    <property type="entry name" value="HAMP"/>
    <property type="match status" value="1"/>
</dbReference>
<dbReference type="Pfam" id="PF02518">
    <property type="entry name" value="HATPase_c"/>
    <property type="match status" value="1"/>
</dbReference>
<evidence type="ECO:0000256" key="5">
    <source>
        <dbReference type="ARBA" id="ARBA00023012"/>
    </source>
</evidence>
<evidence type="ECO:0000313" key="9">
    <source>
        <dbReference type="EMBL" id="SDT07651.1"/>
    </source>
</evidence>
<sequence>MGETLQQAPNSTGRRARAIDLKLRLALRVAALAALCFLAVAAYALFDSDRIARAKASHIAEIVAKDIALQQVQTHWFSLSSSRTPDLQRVAAPLMEPGLCITYRDKAGAFRQGMCSGALADETAAPESFAALYRAIFHPGEPISMPLLIEGEPQGTAVATFDPATQISRSWREASRLLSIMAFALAGLCLAVYAALARALRPTHAIRAGLKQLAANDLSARLPSFDLAELSAISTVFNALAQRLEATLAERNALTRKLIAVQDEERRHLARELHDEFGQSLTAIAAQAAAAAHTAERECPPLLEECRSISRTTASMMETLRGALVRLRPPDVEELGLALSLESLVASWNGFEKGRTRFHITITGEVDDLPPSVRANLYRIAQEAITNAAKHAQARSVQLRLEAGQADIVLSVEDDGEPTCGSLPPKAGMGLLGMQERVVSLGGTLRFERRPAGGARLVATIPNLGSEH</sequence>
<evidence type="ECO:0000259" key="8">
    <source>
        <dbReference type="PROSITE" id="PS50885"/>
    </source>
</evidence>
<keyword evidence="6" id="KW-0175">Coiled coil</keyword>
<organism evidence="9 10">
    <name type="scientific">Bradyrhizobium canariense</name>
    <dbReference type="NCBI Taxonomy" id="255045"/>
    <lineage>
        <taxon>Bacteria</taxon>
        <taxon>Pseudomonadati</taxon>
        <taxon>Pseudomonadota</taxon>
        <taxon>Alphaproteobacteria</taxon>
        <taxon>Hyphomicrobiales</taxon>
        <taxon>Nitrobacteraceae</taxon>
        <taxon>Bradyrhizobium</taxon>
    </lineage>
</organism>
<accession>A0A1H1XEU0</accession>
<dbReference type="PROSITE" id="PS50885">
    <property type="entry name" value="HAMP"/>
    <property type="match status" value="1"/>
</dbReference>
<evidence type="ECO:0000256" key="7">
    <source>
        <dbReference type="SAM" id="Phobius"/>
    </source>
</evidence>
<dbReference type="InterPro" id="IPR003594">
    <property type="entry name" value="HATPase_dom"/>
</dbReference>
<keyword evidence="2" id="KW-0597">Phosphoprotein</keyword>
<dbReference type="Proteomes" id="UP000243904">
    <property type="component" value="Chromosome I"/>
</dbReference>
<feature type="transmembrane region" description="Helical" evidence="7">
    <location>
        <begin position="25"/>
        <end position="46"/>
    </location>
</feature>
<keyword evidence="10" id="KW-1185">Reference proteome</keyword>
<dbReference type="GO" id="GO:0016020">
    <property type="term" value="C:membrane"/>
    <property type="evidence" value="ECO:0007669"/>
    <property type="project" value="UniProtKB-SubCell"/>
</dbReference>
<dbReference type="SMART" id="SM00304">
    <property type="entry name" value="HAMP"/>
    <property type="match status" value="1"/>
</dbReference>
<keyword evidence="7" id="KW-1133">Transmembrane helix</keyword>
<gene>
    <name evidence="9" type="ORF">SAMN05444158_4290</name>
</gene>
<dbReference type="AlphaFoldDB" id="A0A1H1XEU0"/>
<dbReference type="Pfam" id="PF07730">
    <property type="entry name" value="HisKA_3"/>
    <property type="match status" value="1"/>
</dbReference>
<proteinExistence type="predicted"/>
<name>A0A1H1XEU0_9BRAD</name>
<evidence type="ECO:0000256" key="4">
    <source>
        <dbReference type="ARBA" id="ARBA00022777"/>
    </source>
</evidence>
<dbReference type="PANTHER" id="PTHR24421:SF58">
    <property type="entry name" value="SIGNAL TRANSDUCTION HISTIDINE-PROTEIN KINASE_PHOSPHATASE UHPB"/>
    <property type="match status" value="1"/>
</dbReference>
<dbReference type="GO" id="GO:0000155">
    <property type="term" value="F:phosphorelay sensor kinase activity"/>
    <property type="evidence" value="ECO:0007669"/>
    <property type="project" value="InterPro"/>
</dbReference>
<dbReference type="EMBL" id="LT629750">
    <property type="protein sequence ID" value="SDT07651.1"/>
    <property type="molecule type" value="Genomic_DNA"/>
</dbReference>
<keyword evidence="3" id="KW-0808">Transferase</keyword>
<dbReference type="Gene3D" id="1.20.5.1930">
    <property type="match status" value="1"/>
</dbReference>
<dbReference type="Gene3D" id="3.30.565.10">
    <property type="entry name" value="Histidine kinase-like ATPase, C-terminal domain"/>
    <property type="match status" value="1"/>
</dbReference>
<dbReference type="InterPro" id="IPR050482">
    <property type="entry name" value="Sensor_HK_TwoCompSys"/>
</dbReference>
<evidence type="ECO:0000256" key="3">
    <source>
        <dbReference type="ARBA" id="ARBA00022679"/>
    </source>
</evidence>
<keyword evidence="7" id="KW-0472">Membrane</keyword>
<feature type="transmembrane region" description="Helical" evidence="7">
    <location>
        <begin position="177"/>
        <end position="196"/>
    </location>
</feature>
<dbReference type="GO" id="GO:0046983">
    <property type="term" value="F:protein dimerization activity"/>
    <property type="evidence" value="ECO:0007669"/>
    <property type="project" value="InterPro"/>
</dbReference>
<keyword evidence="7" id="KW-0812">Transmembrane</keyword>
<reference evidence="10" key="1">
    <citation type="submission" date="2016-10" db="EMBL/GenBank/DDBJ databases">
        <authorList>
            <person name="Varghese N."/>
            <person name="Submissions S."/>
        </authorList>
    </citation>
    <scope>NUCLEOTIDE SEQUENCE [LARGE SCALE GENOMIC DNA]</scope>
    <source>
        <strain evidence="10">GAS369</strain>
    </source>
</reference>
<dbReference type="CDD" id="cd16917">
    <property type="entry name" value="HATPase_UhpB-NarQ-NarX-like"/>
    <property type="match status" value="1"/>
</dbReference>
<feature type="domain" description="HAMP" evidence="8">
    <location>
        <begin position="197"/>
        <end position="249"/>
    </location>
</feature>
<feature type="coiled-coil region" evidence="6">
    <location>
        <begin position="237"/>
        <end position="264"/>
    </location>
</feature>
<evidence type="ECO:0000256" key="1">
    <source>
        <dbReference type="ARBA" id="ARBA00004370"/>
    </source>
</evidence>
<dbReference type="PANTHER" id="PTHR24421">
    <property type="entry name" value="NITRATE/NITRITE SENSOR PROTEIN NARX-RELATED"/>
    <property type="match status" value="1"/>
</dbReference>
<dbReference type="InterPro" id="IPR011712">
    <property type="entry name" value="Sig_transdc_His_kin_sub3_dim/P"/>
</dbReference>
<dbReference type="InterPro" id="IPR036890">
    <property type="entry name" value="HATPase_C_sf"/>
</dbReference>
<evidence type="ECO:0000313" key="10">
    <source>
        <dbReference type="Proteomes" id="UP000243904"/>
    </source>
</evidence>
<evidence type="ECO:0000256" key="6">
    <source>
        <dbReference type="SAM" id="Coils"/>
    </source>
</evidence>
<evidence type="ECO:0000256" key="2">
    <source>
        <dbReference type="ARBA" id="ARBA00022553"/>
    </source>
</evidence>
<dbReference type="SUPFAM" id="SSF55874">
    <property type="entry name" value="ATPase domain of HSP90 chaperone/DNA topoisomerase II/histidine kinase"/>
    <property type="match status" value="1"/>
</dbReference>